<protein>
    <submittedName>
        <fullName evidence="1">Uncharacterized protein DUF222</fullName>
    </submittedName>
</protein>
<name>A0A4R7HX34_9ACTN</name>
<reference evidence="1 2" key="1">
    <citation type="submission" date="2019-03" db="EMBL/GenBank/DDBJ databases">
        <title>Sequencing the genomes of 1000 actinobacteria strains.</title>
        <authorList>
            <person name="Klenk H.-P."/>
        </authorList>
    </citation>
    <scope>NUCLEOTIDE SEQUENCE [LARGE SCALE GENOMIC DNA]</scope>
    <source>
        <strain evidence="1 2">DSM 18936</strain>
    </source>
</reference>
<dbReference type="InterPro" id="IPR003615">
    <property type="entry name" value="HNH_nuc"/>
</dbReference>
<comment type="caution">
    <text evidence="1">The sequence shown here is derived from an EMBL/GenBank/DDBJ whole genome shotgun (WGS) entry which is preliminary data.</text>
</comment>
<dbReference type="EMBL" id="SOAU01000001">
    <property type="protein sequence ID" value="TDT15707.1"/>
    <property type="molecule type" value="Genomic_DNA"/>
</dbReference>
<dbReference type="CDD" id="cd00085">
    <property type="entry name" value="HNHc"/>
    <property type="match status" value="1"/>
</dbReference>
<accession>A0A4R7HX34</accession>
<dbReference type="Gene3D" id="1.10.30.50">
    <property type="match status" value="1"/>
</dbReference>
<dbReference type="RefSeq" id="WP_133868139.1">
    <property type="nucleotide sequence ID" value="NZ_SOAU01000001.1"/>
</dbReference>
<dbReference type="AlphaFoldDB" id="A0A4R7HX34"/>
<dbReference type="OrthoDB" id="5242272at2"/>
<evidence type="ECO:0000313" key="1">
    <source>
        <dbReference type="EMBL" id="TDT15707.1"/>
    </source>
</evidence>
<organism evidence="1 2">
    <name type="scientific">Ilumatobacter fluminis</name>
    <dbReference type="NCBI Taxonomy" id="467091"/>
    <lineage>
        <taxon>Bacteria</taxon>
        <taxon>Bacillati</taxon>
        <taxon>Actinomycetota</taxon>
        <taxon>Acidimicrobiia</taxon>
        <taxon>Acidimicrobiales</taxon>
        <taxon>Ilumatobacteraceae</taxon>
        <taxon>Ilumatobacter</taxon>
    </lineage>
</organism>
<evidence type="ECO:0000313" key="2">
    <source>
        <dbReference type="Proteomes" id="UP000294558"/>
    </source>
</evidence>
<proteinExistence type="predicted"/>
<sequence length="471" mass="51993">MFAELIESNLALSDAELDAAIRANELEQRRLAAEHAALLSVSSARGAYRLDGQRTVISYLRATENLSKGAASQRRRVAEVCDLVPALGDALLAGRVGVDQIVEIARIHANPRTRDHFVKVAPIYLGFAEHDSHLELKGRIDDFLQLADQDGAFADLICDINERVAHVHVVGGTLDVKVRGGDPLVADEFVAIFELFVDEEFRADVAARRAEHGDRADEYPLARTDRQRRYDAMIAMARHARAHLAEGKPAGAAEVVTNIVADLSTWGETLEQAGMIATGDGQVVELDDDTIDDIIDTVAADPEAWIDRQCHTADGTPLHPITVLQASLTGLVRRVVVDSAGVVIDRGRAARLFEGEARAAARLLYRECSHPGCSVKVQACDVDHVIEWWAGGRTNQNNADIRCRAHNRDKHRERWSSRRDEHGRQFTIRPDGSIMLPVGARPPDLTQDELAHIIRLRLHNQLDRGDLEWAS</sequence>
<keyword evidence="2" id="KW-1185">Reference proteome</keyword>
<dbReference type="Proteomes" id="UP000294558">
    <property type="component" value="Unassembled WGS sequence"/>
</dbReference>
<gene>
    <name evidence="1" type="ORF">BDK89_1283</name>
</gene>